<reference evidence="1" key="1">
    <citation type="submission" date="2017-07" db="EMBL/GenBank/DDBJ databases">
        <authorList>
            <person name="Mikheyev A."/>
            <person name="Grau M."/>
        </authorList>
    </citation>
    <scope>NUCLEOTIDE SEQUENCE</scope>
    <source>
        <tissue evidence="1">Venom_gland</tissue>
    </source>
</reference>
<dbReference type="AlphaFoldDB" id="A0A2D4LEE4"/>
<protein>
    <submittedName>
        <fullName evidence="1">Uncharacterized protein</fullName>
    </submittedName>
</protein>
<reference evidence="1" key="2">
    <citation type="submission" date="2017-11" db="EMBL/GenBank/DDBJ databases">
        <title>Coralsnake Venomics: Analyses of Venom Gland Transcriptomes and Proteomes of Six Brazilian Taxa.</title>
        <authorList>
            <person name="Aird S.D."/>
            <person name="Jorge da Silva N."/>
            <person name="Qiu L."/>
            <person name="Villar-Briones A."/>
            <person name="Aparecida-Saddi V."/>
            <person name="Campos-Telles M.P."/>
            <person name="Grau M."/>
            <person name="Mikheyev A.S."/>
        </authorList>
    </citation>
    <scope>NUCLEOTIDE SEQUENCE</scope>
    <source>
        <tissue evidence="1">Venom_gland</tissue>
    </source>
</reference>
<accession>A0A2D4LEE4</accession>
<organism evidence="1">
    <name type="scientific">Micrurus spixii</name>
    <name type="common">Amazon coral snake</name>
    <dbReference type="NCBI Taxonomy" id="129469"/>
    <lineage>
        <taxon>Eukaryota</taxon>
        <taxon>Metazoa</taxon>
        <taxon>Chordata</taxon>
        <taxon>Craniata</taxon>
        <taxon>Vertebrata</taxon>
        <taxon>Euteleostomi</taxon>
        <taxon>Lepidosauria</taxon>
        <taxon>Squamata</taxon>
        <taxon>Bifurcata</taxon>
        <taxon>Unidentata</taxon>
        <taxon>Episquamata</taxon>
        <taxon>Toxicofera</taxon>
        <taxon>Serpentes</taxon>
        <taxon>Colubroidea</taxon>
        <taxon>Elapidae</taxon>
        <taxon>Elapinae</taxon>
        <taxon>Micrurus</taxon>
    </lineage>
</organism>
<proteinExistence type="predicted"/>
<name>A0A2D4LEE4_9SAUR</name>
<sequence length="112" mass="13284">MMCMNLTLIWKEFVLLPNCFKESLELFELGCFLSKFSLPKLLYNDCNSHYIGQAGRRLIKCIHEHQLAVRRYDENSLNSQHMSRLNHSFNWEVVSILDQDKSNMLDREFPEA</sequence>
<evidence type="ECO:0000313" key="1">
    <source>
        <dbReference type="EMBL" id="LAB19340.1"/>
    </source>
</evidence>
<dbReference type="EMBL" id="IACM01018381">
    <property type="protein sequence ID" value="LAB19340.1"/>
    <property type="molecule type" value="Transcribed_RNA"/>
</dbReference>